<evidence type="ECO:0000313" key="8">
    <source>
        <dbReference type="Proteomes" id="UP000829708"/>
    </source>
</evidence>
<keyword evidence="3 5" id="KW-1133">Transmembrane helix</keyword>
<feature type="transmembrane region" description="Helical" evidence="5">
    <location>
        <begin position="116"/>
        <end position="136"/>
    </location>
</feature>
<evidence type="ECO:0000259" key="6">
    <source>
        <dbReference type="Pfam" id="PF12698"/>
    </source>
</evidence>
<name>A0ABY4D8Y8_9SPIR</name>
<dbReference type="PANTHER" id="PTHR43027:SF2">
    <property type="entry name" value="TRANSPORT PERMEASE PROTEIN"/>
    <property type="match status" value="1"/>
</dbReference>
<dbReference type="PANTHER" id="PTHR43027">
    <property type="entry name" value="DOXORUBICIN RESISTANCE ABC TRANSPORTER PERMEASE PROTEIN DRRC-RELATED"/>
    <property type="match status" value="1"/>
</dbReference>
<protein>
    <submittedName>
        <fullName evidence="7">ABC transporter permease</fullName>
    </submittedName>
</protein>
<keyword evidence="8" id="KW-1185">Reference proteome</keyword>
<evidence type="ECO:0000256" key="5">
    <source>
        <dbReference type="SAM" id="Phobius"/>
    </source>
</evidence>
<evidence type="ECO:0000256" key="2">
    <source>
        <dbReference type="ARBA" id="ARBA00022692"/>
    </source>
</evidence>
<evidence type="ECO:0000313" key="7">
    <source>
        <dbReference type="EMBL" id="UOM50749.1"/>
    </source>
</evidence>
<dbReference type="EMBL" id="CP094929">
    <property type="protein sequence ID" value="UOM50749.1"/>
    <property type="molecule type" value="Genomic_DNA"/>
</dbReference>
<evidence type="ECO:0000256" key="4">
    <source>
        <dbReference type="ARBA" id="ARBA00023136"/>
    </source>
</evidence>
<proteinExistence type="predicted"/>
<dbReference type="Proteomes" id="UP000829708">
    <property type="component" value="Chromosome"/>
</dbReference>
<dbReference type="Pfam" id="PF12698">
    <property type="entry name" value="ABC2_membrane_3"/>
    <property type="match status" value="1"/>
</dbReference>
<reference evidence="8" key="1">
    <citation type="journal article" date="2024" name="J Bioinform Genom">
        <title>Complete genome sequence of the type strain bacterium Sphaerochaeta associata GLS2t (VKM B-2742)t.</title>
        <authorList>
            <person name="Troshina O.Y."/>
            <person name="Tepeeva A.N."/>
            <person name="Arzamasceva V.O."/>
            <person name="Whitman W.B."/>
            <person name="Varghese N."/>
            <person name="Shapiro N."/>
            <person name="Woyke T."/>
            <person name="Kripides N.C."/>
            <person name="Vasilenko O.V."/>
        </authorList>
    </citation>
    <scope>NUCLEOTIDE SEQUENCE [LARGE SCALE GENOMIC DNA]</scope>
    <source>
        <strain evidence="8">GLS2T</strain>
    </source>
</reference>
<gene>
    <name evidence="7" type="ORF">MUG09_14385</name>
</gene>
<dbReference type="InterPro" id="IPR052902">
    <property type="entry name" value="ABC-2_transporter"/>
</dbReference>
<dbReference type="InterPro" id="IPR013525">
    <property type="entry name" value="ABC2_TM"/>
</dbReference>
<evidence type="ECO:0000256" key="1">
    <source>
        <dbReference type="ARBA" id="ARBA00004141"/>
    </source>
</evidence>
<evidence type="ECO:0000256" key="3">
    <source>
        <dbReference type="ARBA" id="ARBA00022989"/>
    </source>
</evidence>
<feature type="transmembrane region" description="Helical" evidence="5">
    <location>
        <begin position="148"/>
        <end position="170"/>
    </location>
</feature>
<keyword evidence="2 5" id="KW-0812">Transmembrane</keyword>
<organism evidence="7 8">
    <name type="scientific">Sphaerochaeta associata</name>
    <dbReference type="NCBI Taxonomy" id="1129264"/>
    <lineage>
        <taxon>Bacteria</taxon>
        <taxon>Pseudomonadati</taxon>
        <taxon>Spirochaetota</taxon>
        <taxon>Spirochaetia</taxon>
        <taxon>Spirochaetales</taxon>
        <taxon>Sphaerochaetaceae</taxon>
        <taxon>Sphaerochaeta</taxon>
    </lineage>
</organism>
<keyword evidence="4 5" id="KW-0472">Membrane</keyword>
<feature type="domain" description="ABC-2 type transporter transmembrane" evidence="6">
    <location>
        <begin position="44"/>
        <end position="221"/>
    </location>
</feature>
<comment type="subcellular location">
    <subcellularLocation>
        <location evidence="1">Membrane</location>
        <topology evidence="1">Multi-pass membrane protein</topology>
    </subcellularLocation>
</comment>
<accession>A0ABY4D8Y8</accession>
<feature type="transmembrane region" description="Helical" evidence="5">
    <location>
        <begin position="81"/>
        <end position="110"/>
    </location>
</feature>
<feature type="transmembrane region" description="Helical" evidence="5">
    <location>
        <begin position="45"/>
        <end position="61"/>
    </location>
</feature>
<dbReference type="RefSeq" id="WP_244772136.1">
    <property type="nucleotide sequence ID" value="NZ_CP094929.1"/>
</dbReference>
<feature type="transmembrane region" description="Helical" evidence="5">
    <location>
        <begin position="201"/>
        <end position="219"/>
    </location>
</feature>
<sequence>MTIFMFALQQNLKQKISLLLLLVLPLVLLFIPSMSGSLPMGFSLFGLLNLYSAFLLTRPVVEDRMQKIVVRIAASPVSHGYYLASHLLASLLLLSVQCLIFVVASFLYFGPQQTNYLVLFLLYFSYSAMVLSLSLAWNSMFRSYATSFALFSGIGSIMCLISGLSFPLSLLPQSIQTMVRVLPTYYLAHGLLMLGKQSGSGILLSAVVLWIFAGIFLLIGSKRRF</sequence>